<evidence type="ECO:0000313" key="4">
    <source>
        <dbReference type="Proteomes" id="UP000198778"/>
    </source>
</evidence>
<dbReference type="GO" id="GO:0000162">
    <property type="term" value="P:L-tryptophan biosynthetic process"/>
    <property type="evidence" value="ECO:0007669"/>
    <property type="project" value="TreeGrafter"/>
</dbReference>
<accession>A0A1H0L3P1</accession>
<dbReference type="EMBL" id="FNIL01000024">
    <property type="protein sequence ID" value="SDO62839.1"/>
    <property type="molecule type" value="Genomic_DNA"/>
</dbReference>
<dbReference type="OrthoDB" id="9803598at2"/>
<dbReference type="PANTHER" id="PTHR11236:SF41">
    <property type="entry name" value="AMINODEOXYCHORISMATE SYNTHASE COMPONENT 1"/>
    <property type="match status" value="1"/>
</dbReference>
<dbReference type="RefSeq" id="WP_090844764.1">
    <property type="nucleotide sequence ID" value="NZ_FNIL01000024.1"/>
</dbReference>
<name>A0A1H0L3P1_9BACI</name>
<evidence type="ECO:0000259" key="2">
    <source>
        <dbReference type="Pfam" id="PF04715"/>
    </source>
</evidence>
<dbReference type="SUPFAM" id="SSF56322">
    <property type="entry name" value="ADC synthase"/>
    <property type="match status" value="1"/>
</dbReference>
<sequence length="479" mass="54107">MKKIRKPFGASYPLEEEGRSWFDVYKIISRGKPDHVLLESGRGGRYSFIGLSPFAKLRGKDGLLEVEQGTAKSVFKGPLLSSLRSWLKEYETETAEMLPDFQGGLIGQFSYDLVREVEDLPKSAEDDLLTEDIFLLAFDSFYVIDHLEKRRWNIAVASSEKEAQKELDSLEASWAQASKEALPQFHQAESPPENEVPVRSFSEPDFARAVEQTKQYIAQGDVFQVNLSVRETRKQTTEPMHVYEHLRKLNPSPYMAFMQTPELQYISASPELLVKVKGNEVSTRPIAGTRSRGKNEAEDQELAETLLSNEKERAEHIMLVDLERNDLGRVCTYGSVEVNELMVIEKYSHVQHIVSNVRGKKSPDFDILDVIAATFPGGTITGAPKIRTMEIIEELEPVRRGAYTGAMGWIGFNHDMELNITIRTMIAKEGEVHVQAGAGIVIDSSPQAEYRESLKKAKALWKAKELSELEAAEQRRILR</sequence>
<dbReference type="Pfam" id="PF00425">
    <property type="entry name" value="Chorismate_bind"/>
    <property type="match status" value="1"/>
</dbReference>
<dbReference type="STRING" id="745820.SAMN04488053_1249"/>
<dbReference type="PRINTS" id="PR00095">
    <property type="entry name" value="ANTSNTHASEI"/>
</dbReference>
<evidence type="ECO:0000313" key="3">
    <source>
        <dbReference type="EMBL" id="SDO62839.1"/>
    </source>
</evidence>
<reference evidence="4" key="1">
    <citation type="submission" date="2016-10" db="EMBL/GenBank/DDBJ databases">
        <authorList>
            <person name="Varghese N."/>
            <person name="Submissions S."/>
        </authorList>
    </citation>
    <scope>NUCLEOTIDE SEQUENCE [LARGE SCALE GENOMIC DNA]</scope>
    <source>
        <strain evidence="4">CGMCC 1.10369</strain>
    </source>
</reference>
<gene>
    <name evidence="3" type="ORF">SAMN04488053_1249</name>
</gene>
<dbReference type="Pfam" id="PF04715">
    <property type="entry name" value="Anth_synt_I_N"/>
    <property type="match status" value="1"/>
</dbReference>
<keyword evidence="4" id="KW-1185">Reference proteome</keyword>
<dbReference type="InterPro" id="IPR006805">
    <property type="entry name" value="Anth_synth_I_N"/>
</dbReference>
<feature type="domain" description="Chorismate-utilising enzyme C-terminal" evidence="1">
    <location>
        <begin position="203"/>
        <end position="456"/>
    </location>
</feature>
<proteinExistence type="predicted"/>
<dbReference type="InterPro" id="IPR015890">
    <property type="entry name" value="Chorismate_C"/>
</dbReference>
<feature type="domain" description="Anthranilate synthase component I N-terminal" evidence="2">
    <location>
        <begin position="28"/>
        <end position="150"/>
    </location>
</feature>
<dbReference type="Gene3D" id="3.60.120.10">
    <property type="entry name" value="Anthranilate synthase"/>
    <property type="match status" value="1"/>
</dbReference>
<organism evidence="3 4">
    <name type="scientific">Alkalicoccus daliensis</name>
    <dbReference type="NCBI Taxonomy" id="745820"/>
    <lineage>
        <taxon>Bacteria</taxon>
        <taxon>Bacillati</taxon>
        <taxon>Bacillota</taxon>
        <taxon>Bacilli</taxon>
        <taxon>Bacillales</taxon>
        <taxon>Bacillaceae</taxon>
        <taxon>Alkalicoccus</taxon>
    </lineage>
</organism>
<dbReference type="InterPro" id="IPR019999">
    <property type="entry name" value="Anth_synth_I-like"/>
</dbReference>
<dbReference type="InterPro" id="IPR005801">
    <property type="entry name" value="ADC_synthase"/>
</dbReference>
<protein>
    <submittedName>
        <fullName evidence="3">Aminodeoxychorismate synthase, subunit I</fullName>
    </submittedName>
</protein>
<dbReference type="PANTHER" id="PTHR11236">
    <property type="entry name" value="AMINOBENZOATE/ANTHRANILATE SYNTHASE"/>
    <property type="match status" value="1"/>
</dbReference>
<dbReference type="AlphaFoldDB" id="A0A1H0L3P1"/>
<evidence type="ECO:0000259" key="1">
    <source>
        <dbReference type="Pfam" id="PF00425"/>
    </source>
</evidence>
<dbReference type="Proteomes" id="UP000198778">
    <property type="component" value="Unassembled WGS sequence"/>
</dbReference>